<dbReference type="InterPro" id="IPR001394">
    <property type="entry name" value="Peptidase_C19_UCH"/>
</dbReference>
<sequence length="348" mass="40583">MLSFEKLKDKDKYKDKGFTGLQNLGNTCFMNSVLQCLSHTYEFSEYLDTGDYKKKLNRKPDSLILLEWDKLRKMMWDENCIISPGGFFTVIRKVARIKDKPLFTGYAQNDLPEFLTFILDCFHESILREVDMKITGEIKNETDKLAKECFTMMQNMYKKEYSEMLQTFYGIHVSKIETLGGDYLSSSPEPFLMLDLAIPNKKQPTLVDCIDKYTEVEILNGDNKVLNEKTNKKEDAEKRIQFWSLPQILIITLKRFSNSNRKNQALVDFPLDNLDLTKYIVGYNKTSYIYELYGICNHSGGVLGGHYTSYVKSINGNWNHFNDQSVTKINESELKSPKAYCFFYRKKK</sequence>
<dbReference type="CDD" id="cd02674">
    <property type="entry name" value="Peptidase_C19R"/>
    <property type="match status" value="1"/>
</dbReference>
<reference evidence="2" key="1">
    <citation type="journal article" date="2020" name="Nature">
        <title>Giant virus diversity and host interactions through global metagenomics.</title>
        <authorList>
            <person name="Schulz F."/>
            <person name="Roux S."/>
            <person name="Paez-Espino D."/>
            <person name="Jungbluth S."/>
            <person name="Walsh D.A."/>
            <person name="Denef V.J."/>
            <person name="McMahon K.D."/>
            <person name="Konstantinidis K.T."/>
            <person name="Eloe-Fadrosh E.A."/>
            <person name="Kyrpides N.C."/>
            <person name="Woyke T."/>
        </authorList>
    </citation>
    <scope>NUCLEOTIDE SEQUENCE</scope>
    <source>
        <strain evidence="2">GVMAG-M-3300020169-51</strain>
    </source>
</reference>
<dbReference type="PROSITE" id="PS00972">
    <property type="entry name" value="USP_1"/>
    <property type="match status" value="1"/>
</dbReference>
<dbReference type="Gene3D" id="3.90.70.10">
    <property type="entry name" value="Cysteine proteinases"/>
    <property type="match status" value="1"/>
</dbReference>
<name>A0A6C0C117_9ZZZZ</name>
<dbReference type="PANTHER" id="PTHR21646">
    <property type="entry name" value="UBIQUITIN CARBOXYL-TERMINAL HYDROLASE"/>
    <property type="match status" value="1"/>
</dbReference>
<accession>A0A6C0C117</accession>
<dbReference type="InterPro" id="IPR050185">
    <property type="entry name" value="Ub_carboxyl-term_hydrolase"/>
</dbReference>
<dbReference type="EMBL" id="MN739293">
    <property type="protein sequence ID" value="QHS97338.1"/>
    <property type="molecule type" value="Genomic_DNA"/>
</dbReference>
<protein>
    <recommendedName>
        <fullName evidence="1">USP domain-containing protein</fullName>
    </recommendedName>
</protein>
<evidence type="ECO:0000259" key="1">
    <source>
        <dbReference type="PROSITE" id="PS50235"/>
    </source>
</evidence>
<dbReference type="PANTHER" id="PTHR21646:SF86">
    <property type="entry name" value="UBIQUITIN CARBOXYL-TERMINAL HYDROLASE"/>
    <property type="match status" value="1"/>
</dbReference>
<dbReference type="InterPro" id="IPR028889">
    <property type="entry name" value="USP"/>
</dbReference>
<dbReference type="InterPro" id="IPR038765">
    <property type="entry name" value="Papain-like_cys_pep_sf"/>
</dbReference>
<dbReference type="SUPFAM" id="SSF54001">
    <property type="entry name" value="Cysteine proteinases"/>
    <property type="match status" value="1"/>
</dbReference>
<dbReference type="AlphaFoldDB" id="A0A6C0C117"/>
<dbReference type="PROSITE" id="PS00973">
    <property type="entry name" value="USP_2"/>
    <property type="match status" value="1"/>
</dbReference>
<dbReference type="Pfam" id="PF00443">
    <property type="entry name" value="UCH"/>
    <property type="match status" value="1"/>
</dbReference>
<dbReference type="GO" id="GO:0004843">
    <property type="term" value="F:cysteine-type deubiquitinase activity"/>
    <property type="evidence" value="ECO:0007669"/>
    <property type="project" value="InterPro"/>
</dbReference>
<dbReference type="GO" id="GO:0016579">
    <property type="term" value="P:protein deubiquitination"/>
    <property type="evidence" value="ECO:0007669"/>
    <property type="project" value="InterPro"/>
</dbReference>
<proteinExistence type="predicted"/>
<organism evidence="2">
    <name type="scientific">viral metagenome</name>
    <dbReference type="NCBI Taxonomy" id="1070528"/>
    <lineage>
        <taxon>unclassified sequences</taxon>
        <taxon>metagenomes</taxon>
        <taxon>organismal metagenomes</taxon>
    </lineage>
</organism>
<dbReference type="PROSITE" id="PS50235">
    <property type="entry name" value="USP_3"/>
    <property type="match status" value="1"/>
</dbReference>
<feature type="domain" description="USP" evidence="1">
    <location>
        <begin position="19"/>
        <end position="347"/>
    </location>
</feature>
<dbReference type="InterPro" id="IPR018200">
    <property type="entry name" value="USP_CS"/>
</dbReference>
<evidence type="ECO:0000313" key="2">
    <source>
        <dbReference type="EMBL" id="QHS97338.1"/>
    </source>
</evidence>